<dbReference type="OrthoDB" id="101106at2"/>
<dbReference type="InterPro" id="IPR015943">
    <property type="entry name" value="WD40/YVTN_repeat-like_dom_sf"/>
</dbReference>
<dbReference type="EMBL" id="FZOU01000005">
    <property type="protein sequence ID" value="SNT21464.1"/>
    <property type="molecule type" value="Genomic_DNA"/>
</dbReference>
<gene>
    <name evidence="1" type="ORF">SAMN05421770_105201</name>
</gene>
<evidence type="ECO:0000313" key="2">
    <source>
        <dbReference type="Proteomes" id="UP000198356"/>
    </source>
</evidence>
<evidence type="ECO:0008006" key="3">
    <source>
        <dbReference type="Google" id="ProtNLM"/>
    </source>
</evidence>
<evidence type="ECO:0000313" key="1">
    <source>
        <dbReference type="EMBL" id="SNT21464.1"/>
    </source>
</evidence>
<dbReference type="SUPFAM" id="SSF63829">
    <property type="entry name" value="Calcium-dependent phosphotriesterase"/>
    <property type="match status" value="1"/>
</dbReference>
<organism evidence="1 2">
    <name type="scientific">Granulicella rosea</name>
    <dbReference type="NCBI Taxonomy" id="474952"/>
    <lineage>
        <taxon>Bacteria</taxon>
        <taxon>Pseudomonadati</taxon>
        <taxon>Acidobacteriota</taxon>
        <taxon>Terriglobia</taxon>
        <taxon>Terriglobales</taxon>
        <taxon>Acidobacteriaceae</taxon>
        <taxon>Granulicella</taxon>
    </lineage>
</organism>
<dbReference type="RefSeq" id="WP_142988368.1">
    <property type="nucleotide sequence ID" value="NZ_FZOU01000005.1"/>
</dbReference>
<reference evidence="1 2" key="1">
    <citation type="submission" date="2017-06" db="EMBL/GenBank/DDBJ databases">
        <authorList>
            <person name="Kim H.J."/>
            <person name="Triplett B.A."/>
        </authorList>
    </citation>
    <scope>NUCLEOTIDE SEQUENCE [LARGE SCALE GENOMIC DNA]</scope>
    <source>
        <strain evidence="1 2">DSM 18704</strain>
    </source>
</reference>
<name>A0A239KW35_9BACT</name>
<dbReference type="Gene3D" id="2.130.10.10">
    <property type="entry name" value="YVTN repeat-like/Quinoprotein amine dehydrogenase"/>
    <property type="match status" value="3"/>
</dbReference>
<protein>
    <recommendedName>
        <fullName evidence="3">Two component regulator propeller</fullName>
    </recommendedName>
</protein>
<accession>A0A239KW35</accession>
<keyword evidence="2" id="KW-1185">Reference proteome</keyword>
<proteinExistence type="predicted"/>
<dbReference type="AlphaFoldDB" id="A0A239KW35"/>
<sequence>MRRPPTLVLVALPTALLAGAIAFAFMHAQHVLSRAGVTAARQHLSVFELRTLDPAAMAAANPGFEPIAAPASFVSGAFFHGDLYLSGPAGLYDYTPEGVLRRAWRTGLDLPAAPLGALAVGRLRGASDRQLLIATAGEGVLILGLDARNSPEWSQLRAEDAELRDVTALLPLPTGELLIGTHRHGLQLYTGTTLEPFRAEVAGLNTAALQVTSLAADAAGFWVGTRNAGLLRAHGGTVEHLDTAAGLPDQQVDSLAVVEGHVYAGTPLGVAEFAASGAETRLARTLAPGMFAHALEAGTKLLTVGTIDQGVRQVALDGAPRLRAISNGFDQASPEEPVQQFVTSGDETYAITQHAVLRRAGSGWTTAIAGAQAALTDGNVSALAFAPDGRLWVGFFDRGLDVLSPALERAEHLEDDRIFCVNRLVLDPRRQTMAVATANGLVLFDAAGKPRQTLTQRDGLIADHVNDIAFTAQGMAVATPAGISFVDPGGTQSLYAFQGLVNNHVYALGVRGGSLLAGTLGGLSLLRSEAVERSLTIHNSGLRHNWITAIAPGPEGSWMIGTYGAGVMQLVADGSVRAMENATSATQDLIINPNAMLATKTHIYAGTLGRGLLVYTLANGRWSTLTQGLPSENVTALAEREGQLYVGTESGLVRIAEGKLSR</sequence>
<dbReference type="Proteomes" id="UP000198356">
    <property type="component" value="Unassembled WGS sequence"/>
</dbReference>